<dbReference type="PANTHER" id="PTHR43118:SF1">
    <property type="entry name" value="RHAMNOGALACTURONAN LYASE (EUROFUNG)"/>
    <property type="match status" value="1"/>
</dbReference>
<dbReference type="RefSeq" id="WP_189530348.1">
    <property type="nucleotide sequence ID" value="NZ_BMSV01000002.1"/>
</dbReference>
<proteinExistence type="predicted"/>
<sequence>MPSFAGAASYDSATWWDGDAHRELLDHRWSGTAGSGYGQVLEYTGSTEPTRIRYDTAARSDDGAKGNPALPADVLGDWREEMFWRDADSTTLRLYTTPHPTDFRLPTLMHHPVHRLGVARQDTGRNQPPQVGYHPGTRQGPRPGLTGRTAATAGGRPGPSPRPVR</sequence>
<reference evidence="3" key="2">
    <citation type="submission" date="2020-09" db="EMBL/GenBank/DDBJ databases">
        <authorList>
            <person name="Sun Q."/>
            <person name="Ohkuma M."/>
        </authorList>
    </citation>
    <scope>NUCLEOTIDE SEQUENCE</scope>
    <source>
        <strain evidence="3">JCM 4335</strain>
    </source>
</reference>
<dbReference type="InterPro" id="IPR049366">
    <property type="entry name" value="RGL11_C"/>
</dbReference>
<dbReference type="Proteomes" id="UP000654123">
    <property type="component" value="Unassembled WGS sequence"/>
</dbReference>
<comment type="caution">
    <text evidence="3">The sequence shown here is derived from an EMBL/GenBank/DDBJ whole genome shotgun (WGS) entry which is preliminary data.</text>
</comment>
<protein>
    <recommendedName>
        <fullName evidence="2">Rhamnogalacturonan lyase family 11 C-terminal domain-containing protein</fullName>
    </recommendedName>
</protein>
<evidence type="ECO:0000313" key="4">
    <source>
        <dbReference type="Proteomes" id="UP000654123"/>
    </source>
</evidence>
<accession>A0A918B072</accession>
<dbReference type="EMBL" id="BMSV01000002">
    <property type="protein sequence ID" value="GGP94847.1"/>
    <property type="molecule type" value="Genomic_DNA"/>
</dbReference>
<keyword evidence="4" id="KW-1185">Reference proteome</keyword>
<evidence type="ECO:0000259" key="2">
    <source>
        <dbReference type="Pfam" id="PF21348"/>
    </source>
</evidence>
<feature type="region of interest" description="Disordered" evidence="1">
    <location>
        <begin position="119"/>
        <end position="165"/>
    </location>
</feature>
<reference evidence="3" key="1">
    <citation type="journal article" date="2014" name="Int. J. Syst. Evol. Microbiol.">
        <title>Complete genome sequence of Corynebacterium casei LMG S-19264T (=DSM 44701T), isolated from a smear-ripened cheese.</title>
        <authorList>
            <consortium name="US DOE Joint Genome Institute (JGI-PGF)"/>
            <person name="Walter F."/>
            <person name="Albersmeier A."/>
            <person name="Kalinowski J."/>
            <person name="Ruckert C."/>
        </authorList>
    </citation>
    <scope>NUCLEOTIDE SEQUENCE</scope>
    <source>
        <strain evidence="3">JCM 4335</strain>
    </source>
</reference>
<feature type="compositionally biased region" description="Low complexity" evidence="1">
    <location>
        <begin position="142"/>
        <end position="154"/>
    </location>
</feature>
<dbReference type="InterPro" id="IPR034641">
    <property type="entry name" value="RGL11"/>
</dbReference>
<evidence type="ECO:0000313" key="3">
    <source>
        <dbReference type="EMBL" id="GGP94847.1"/>
    </source>
</evidence>
<organism evidence="3 4">
    <name type="scientific">Streptomyces roseolilacinus</name>
    <dbReference type="NCBI Taxonomy" id="66904"/>
    <lineage>
        <taxon>Bacteria</taxon>
        <taxon>Bacillati</taxon>
        <taxon>Actinomycetota</taxon>
        <taxon>Actinomycetes</taxon>
        <taxon>Kitasatosporales</taxon>
        <taxon>Streptomycetaceae</taxon>
        <taxon>Streptomyces</taxon>
    </lineage>
</organism>
<feature type="domain" description="Rhamnogalacturonan lyase family 11 C-terminal" evidence="2">
    <location>
        <begin position="8"/>
        <end position="137"/>
    </location>
</feature>
<dbReference type="AlphaFoldDB" id="A0A918B072"/>
<dbReference type="Pfam" id="PF21348">
    <property type="entry name" value="RGL11_C"/>
    <property type="match status" value="1"/>
</dbReference>
<dbReference type="PANTHER" id="PTHR43118">
    <property type="entry name" value="RHAMNOGALACTURONAN LYASE (EUROFUNG)"/>
    <property type="match status" value="1"/>
</dbReference>
<gene>
    <name evidence="3" type="ORF">GCM10010249_10930</name>
</gene>
<name>A0A918B072_9ACTN</name>
<evidence type="ECO:0000256" key="1">
    <source>
        <dbReference type="SAM" id="MobiDB-lite"/>
    </source>
</evidence>